<protein>
    <submittedName>
        <fullName evidence="1">Uncharacterized protein</fullName>
    </submittedName>
</protein>
<reference evidence="1 2" key="1">
    <citation type="submission" date="2019-07" db="EMBL/GenBank/DDBJ databases">
        <title>Genomics analysis of Aphanomyces spp. identifies a new class of oomycete effector associated with host adaptation.</title>
        <authorList>
            <person name="Gaulin E."/>
        </authorList>
    </citation>
    <scope>NUCLEOTIDE SEQUENCE [LARGE SCALE GENOMIC DNA]</scope>
    <source>
        <strain evidence="1 2">ATCC 201684</strain>
    </source>
</reference>
<dbReference type="Proteomes" id="UP000481153">
    <property type="component" value="Unassembled WGS sequence"/>
</dbReference>
<accession>A0A6G0WG33</accession>
<gene>
    <name evidence="1" type="ORF">Ae201684_015693</name>
</gene>
<comment type="caution">
    <text evidence="1">The sequence shown here is derived from an EMBL/GenBank/DDBJ whole genome shotgun (WGS) entry which is preliminary data.</text>
</comment>
<evidence type="ECO:0000313" key="1">
    <source>
        <dbReference type="EMBL" id="KAF0725923.1"/>
    </source>
</evidence>
<proteinExistence type="predicted"/>
<organism evidence="1 2">
    <name type="scientific">Aphanomyces euteiches</name>
    <dbReference type="NCBI Taxonomy" id="100861"/>
    <lineage>
        <taxon>Eukaryota</taxon>
        <taxon>Sar</taxon>
        <taxon>Stramenopiles</taxon>
        <taxon>Oomycota</taxon>
        <taxon>Saprolegniomycetes</taxon>
        <taxon>Saprolegniales</taxon>
        <taxon>Verrucalvaceae</taxon>
        <taxon>Aphanomyces</taxon>
    </lineage>
</organism>
<keyword evidence="2" id="KW-1185">Reference proteome</keyword>
<evidence type="ECO:0000313" key="2">
    <source>
        <dbReference type="Proteomes" id="UP000481153"/>
    </source>
</evidence>
<name>A0A6G0WG33_9STRA</name>
<dbReference type="AlphaFoldDB" id="A0A6G0WG33"/>
<dbReference type="EMBL" id="VJMJ01000230">
    <property type="protein sequence ID" value="KAF0725923.1"/>
    <property type="molecule type" value="Genomic_DNA"/>
</dbReference>
<dbReference type="VEuPathDB" id="FungiDB:AeMF1_001667"/>
<sequence>MINGHKIARVTIGNCVHYFMRVPEYGADGASGFMALVKNERPKNRTDFKETLAAILVKEANNISTIGMNAQDPGGEQPDHDMHLATGALVSEIVSENAKSKICVPQKYFYDYQMWFDDVNVAPEVEKLQRYAWLRLSQAIHTYNASVLFWSEHSANLERTYIRRTINATTNGTC</sequence>